<feature type="compositionally biased region" description="Low complexity" evidence="4">
    <location>
        <begin position="1607"/>
        <end position="1624"/>
    </location>
</feature>
<dbReference type="PROSITE" id="PS01186">
    <property type="entry name" value="EGF_2"/>
    <property type="match status" value="1"/>
</dbReference>
<dbReference type="SMART" id="SM00181">
    <property type="entry name" value="EGF"/>
    <property type="match status" value="3"/>
</dbReference>
<dbReference type="InterPro" id="IPR001881">
    <property type="entry name" value="EGF-like_Ca-bd_dom"/>
</dbReference>
<keyword evidence="6" id="KW-0732">Signal</keyword>
<dbReference type="SMART" id="SM00179">
    <property type="entry name" value="EGF_CA"/>
    <property type="match status" value="2"/>
</dbReference>
<feature type="disulfide bond" evidence="3">
    <location>
        <begin position="1292"/>
        <end position="1319"/>
    </location>
</feature>
<dbReference type="PANTHER" id="PTHR15036">
    <property type="entry name" value="PIKACHURIN-LIKE PROTEIN"/>
    <property type="match status" value="1"/>
</dbReference>
<dbReference type="EMBL" id="NEDP02005584">
    <property type="protein sequence ID" value="OWF37686.1"/>
    <property type="molecule type" value="Genomic_DNA"/>
</dbReference>
<evidence type="ECO:0000313" key="10">
    <source>
        <dbReference type="Proteomes" id="UP000242188"/>
    </source>
</evidence>
<feature type="domain" description="EGF-like" evidence="8">
    <location>
        <begin position="1081"/>
        <end position="1118"/>
    </location>
</feature>
<keyword evidence="2" id="KW-0245">EGF-like domain</keyword>
<dbReference type="GO" id="GO:0005509">
    <property type="term" value="F:calcium ion binding"/>
    <property type="evidence" value="ECO:0007669"/>
    <property type="project" value="InterPro"/>
</dbReference>
<evidence type="ECO:0000313" key="9">
    <source>
        <dbReference type="EMBL" id="OWF37686.1"/>
    </source>
</evidence>
<dbReference type="InterPro" id="IPR000742">
    <property type="entry name" value="EGF"/>
</dbReference>
<evidence type="ECO:0000256" key="5">
    <source>
        <dbReference type="SAM" id="Phobius"/>
    </source>
</evidence>
<name>A0A210PML3_MIZYE</name>
<feature type="chain" id="PRO_5013256301" evidence="6">
    <location>
        <begin position="32"/>
        <end position="1917"/>
    </location>
</feature>
<dbReference type="OrthoDB" id="5813223at2759"/>
<evidence type="ECO:0000259" key="8">
    <source>
        <dbReference type="PROSITE" id="PS50026"/>
    </source>
</evidence>
<feature type="domain" description="Laminin G" evidence="7">
    <location>
        <begin position="481"/>
        <end position="655"/>
    </location>
</feature>
<feature type="domain" description="EGF-like" evidence="8">
    <location>
        <begin position="1320"/>
        <end position="1358"/>
    </location>
</feature>
<evidence type="ECO:0000259" key="7">
    <source>
        <dbReference type="PROSITE" id="PS50025"/>
    </source>
</evidence>
<dbReference type="Pfam" id="PF02210">
    <property type="entry name" value="Laminin_G_2"/>
    <property type="match status" value="6"/>
</dbReference>
<protein>
    <submittedName>
        <fullName evidence="9">Contactin-associated protein-like 4</fullName>
    </submittedName>
</protein>
<keyword evidence="5" id="KW-0472">Membrane</keyword>
<dbReference type="PROSITE" id="PS50025">
    <property type="entry name" value="LAM_G_DOMAIN"/>
    <property type="match status" value="6"/>
</dbReference>
<feature type="domain" description="Laminin G" evidence="7">
    <location>
        <begin position="291"/>
        <end position="475"/>
    </location>
</feature>
<dbReference type="Proteomes" id="UP000242188">
    <property type="component" value="Unassembled WGS sequence"/>
</dbReference>
<evidence type="ECO:0000256" key="3">
    <source>
        <dbReference type="PROSITE-ProRule" id="PRU00122"/>
    </source>
</evidence>
<feature type="compositionally biased region" description="Basic and acidic residues" evidence="4">
    <location>
        <begin position="1785"/>
        <end position="1796"/>
    </location>
</feature>
<feature type="disulfide bond" evidence="2">
    <location>
        <begin position="1328"/>
        <end position="1345"/>
    </location>
</feature>
<evidence type="ECO:0000256" key="1">
    <source>
        <dbReference type="ARBA" id="ARBA00023157"/>
    </source>
</evidence>
<gene>
    <name evidence="9" type="ORF">KP79_PYT09259</name>
</gene>
<feature type="region of interest" description="Disordered" evidence="4">
    <location>
        <begin position="1737"/>
        <end position="1756"/>
    </location>
</feature>
<feature type="domain" description="Laminin G" evidence="7">
    <location>
        <begin position="1362"/>
        <end position="1557"/>
    </location>
</feature>
<feature type="domain" description="Laminin G" evidence="7">
    <location>
        <begin position="910"/>
        <end position="1080"/>
    </location>
</feature>
<feature type="compositionally biased region" description="Polar residues" evidence="4">
    <location>
        <begin position="1900"/>
        <end position="1917"/>
    </location>
</feature>
<dbReference type="Gene3D" id="2.60.120.200">
    <property type="match status" value="6"/>
</dbReference>
<dbReference type="CDD" id="cd00054">
    <property type="entry name" value="EGF_CA"/>
    <property type="match status" value="2"/>
</dbReference>
<feature type="domain" description="Laminin G" evidence="7">
    <location>
        <begin position="1125"/>
        <end position="1319"/>
    </location>
</feature>
<keyword evidence="5" id="KW-1133">Transmembrane helix</keyword>
<dbReference type="SUPFAM" id="SSF49899">
    <property type="entry name" value="Concanavalin A-like lectins/glucanases"/>
    <property type="match status" value="6"/>
</dbReference>
<evidence type="ECO:0000256" key="4">
    <source>
        <dbReference type="SAM" id="MobiDB-lite"/>
    </source>
</evidence>
<evidence type="ECO:0000256" key="2">
    <source>
        <dbReference type="PROSITE-ProRule" id="PRU00076"/>
    </source>
</evidence>
<comment type="caution">
    <text evidence="9">The sequence shown here is derived from an EMBL/GenBank/DDBJ whole genome shotgun (WGS) entry which is preliminary data.</text>
</comment>
<reference evidence="9 10" key="1">
    <citation type="journal article" date="2017" name="Nat. Ecol. Evol.">
        <title>Scallop genome provides insights into evolution of bilaterian karyotype and development.</title>
        <authorList>
            <person name="Wang S."/>
            <person name="Zhang J."/>
            <person name="Jiao W."/>
            <person name="Li J."/>
            <person name="Xun X."/>
            <person name="Sun Y."/>
            <person name="Guo X."/>
            <person name="Huan P."/>
            <person name="Dong B."/>
            <person name="Zhang L."/>
            <person name="Hu X."/>
            <person name="Sun X."/>
            <person name="Wang J."/>
            <person name="Zhao C."/>
            <person name="Wang Y."/>
            <person name="Wang D."/>
            <person name="Huang X."/>
            <person name="Wang R."/>
            <person name="Lv J."/>
            <person name="Li Y."/>
            <person name="Zhang Z."/>
            <person name="Liu B."/>
            <person name="Lu W."/>
            <person name="Hui Y."/>
            <person name="Liang J."/>
            <person name="Zhou Z."/>
            <person name="Hou R."/>
            <person name="Li X."/>
            <person name="Liu Y."/>
            <person name="Li H."/>
            <person name="Ning X."/>
            <person name="Lin Y."/>
            <person name="Zhao L."/>
            <person name="Xing Q."/>
            <person name="Dou J."/>
            <person name="Li Y."/>
            <person name="Mao J."/>
            <person name="Guo H."/>
            <person name="Dou H."/>
            <person name="Li T."/>
            <person name="Mu C."/>
            <person name="Jiang W."/>
            <person name="Fu Q."/>
            <person name="Fu X."/>
            <person name="Miao Y."/>
            <person name="Liu J."/>
            <person name="Yu Q."/>
            <person name="Li R."/>
            <person name="Liao H."/>
            <person name="Li X."/>
            <person name="Kong Y."/>
            <person name="Jiang Z."/>
            <person name="Chourrout D."/>
            <person name="Li R."/>
            <person name="Bao Z."/>
        </authorList>
    </citation>
    <scope>NUCLEOTIDE SEQUENCE [LARGE SCALE GENOMIC DNA]</scope>
    <source>
        <strain evidence="9 10">PY_sf001</strain>
    </source>
</reference>
<keyword evidence="10" id="KW-1185">Reference proteome</keyword>
<sequence length="1917" mass="212001">MLWGGVCFTTQEPRGWQLALLVTLAALQTLAQESTTLQTTDTGNSSTLSSPDSSRSTTTLPPPTDTWTILAEGYLLFHPVASTLQDPKLDLALTFKTKQPHGLLFCHLVTPKASQEMYYGRLTEDLEVYHFCVELYQGTLRITHKLNQYEDIFTIGKEYNDDEWHEVKVSLDTSSGHLQVTIDGEVHNKRVRTFTWTRPSDLLDSDLVSPVVRYGSGVSLDQFVGCLRDLIFGREEVRPEETHRVKAGCVDLCVTHNKCAQGTRCINQYTDMHCDCFGSDNEGKYCNSTKTTVVTLRGYEWIKYQLYRRPKDKMLMDNTRISLQFKSDRGSGVLIYAVGGAPYNSHLIASVHEGTVRVSMAFGDDVIQEQMGIGVDDQRWHNLTIVHSPVEVNFLLDGESHRHSLDPQNFHLSFDPQIYFGGGDNFVTTQGLQVTQNFVGCLKNVYVNDISLLPRLVEEDPRTQLKGGTMPQQGCRKVKDIPMTFPKSGTMLLFDGYGGQDLTVELEFRTVRQDAVLLYFNLLSPGNVDTGNLEVWVRNGQPLLHYVSSLSNGSHTRNTTVAMVVNNNRWHTLRLEFKAGMAKVRIGSRSVVLEGVGEPIYVSGAIIVGFVPKIYTENIGFVGCIRNLKLQNETIDPIKLMDNRDVVDGVFLDGCNLVDHCRYGPPCQHGGQCLADWDGISCNCEATSYSGKTCHFSRYKQTCDEYYQAGYTESGVYLLDLDGQGPMEPHHAQCEMGHTTLDPQGGHDVTGATVVEHNLAPYTPIRDPELGELKKVLSYREMNHEILLKLTRMSDQCQQYVEYSCYRAPIRLGDLTFFRAASGQVVESIGTDTPGHCACALGNQCPANGCMCDRAKSSVVVDKGDNSVKAQLPITELTILNKRGGSSKGTANITLGPLKCWGSNDNKLDHAVTFTAQMAHIVLQPWTSFDLRFSFRTHQQSAVLLHQSPQFNNSNMFSIELLTAKALRFFFVINDVEFVSDIQTNEPLNTGAWKQIRVERSQHDIRCSVAREQRIVTIPEIWTSDDAIFSGLLYLGGLPGEMFEETPGLVGCVRGMVYNGVHHDLTSETDPSTPEVKPGCTASCWTDPCQNGASCVEGWGTYQCVCANPWAHMGHSCEININEDAVSFNGSITSFLEVGTGEDLSMLESTIIVSFRTTIPPALLLYIYDHLNNFVQLEVTGVNQLRLSYNHFDVIKEGVLIVDGLTDGTWKQVVVQFLQGGDRGVKLILDDLQTIVPFRTLKLSQYSDHPFNTGELRESVFPLREAGSSPFVRLFVGGTSSLRTSIPTINGCMRGLKIGSRVISLQELARHTPGVAGACHSGCVNKPCHHGGYCWEKWGLSDYECDCTNTAYAGKQCDIEASGTFDGQSVVEYMFRPNGQARQTSTDKVSLVFQTNATGSEPMVLIVVISSSHTDHDFVTLWMKPDGGVHVTTSQGGVHHGLSLDGMFADGRPHKLVYQHTESEMSLKVDVEAMETVPISNNPLQVLDTVLVGGFTPTSVYDNFSHRNKYRNFTGCLSVVRFEPVAGARMYLQQPLKTLRDNLKDSIVIHGNKVPPCSSPIAIDLQHDATTTTTHPTTANGGMQKLMMPPWNPGPAETIFLNPAPPKTSSSTPSPTIPVSLSSTQATTPQANLTRPRPVLESRFMNDETIVILMCVIVFILLITIIITLILWRFKKKKGYRFKQKEDYEMKQPLNHTCGSSSPVSPALSAPGSPAIKDHLARLDEFSMVSATLGPSLRRHENGIRPGGLEPLLSQEEDVPEYTMQTFFNKKKNRPASSISEVLEEMERQRRRDPDPGRGVGASPQEEGPPDWEVPGPAPEFDEQEVDGKDTGSDPLLIDGPVTHHTADSGYEAESRPETNTPSPPSPQKSYLDESITSPPSPKSYLYELAGFSGSEVPNCASTPRKSSTDSSPEVIT</sequence>
<dbReference type="SMART" id="SM00282">
    <property type="entry name" value="LamG"/>
    <property type="match status" value="6"/>
</dbReference>
<feature type="region of interest" description="Disordered" evidence="4">
    <location>
        <begin position="1605"/>
        <end position="1633"/>
    </location>
</feature>
<comment type="caution">
    <text evidence="2">Lacks conserved residue(s) required for the propagation of feature annotation.</text>
</comment>
<dbReference type="Gene3D" id="2.60.120.1000">
    <property type="match status" value="1"/>
</dbReference>
<dbReference type="Pfam" id="PF00008">
    <property type="entry name" value="EGF"/>
    <property type="match status" value="1"/>
</dbReference>
<feature type="compositionally biased region" description="Low complexity" evidence="4">
    <location>
        <begin position="36"/>
        <end position="59"/>
    </location>
</feature>
<keyword evidence="1 2" id="KW-1015">Disulfide bond</keyword>
<feature type="transmembrane region" description="Helical" evidence="5">
    <location>
        <begin position="1650"/>
        <end position="1672"/>
    </location>
</feature>
<accession>A0A210PML3</accession>
<feature type="signal peptide" evidence="6">
    <location>
        <begin position="1"/>
        <end position="31"/>
    </location>
</feature>
<organism evidence="9 10">
    <name type="scientific">Mizuhopecten yessoensis</name>
    <name type="common">Japanese scallop</name>
    <name type="synonym">Patinopecten yessoensis</name>
    <dbReference type="NCBI Taxonomy" id="6573"/>
    <lineage>
        <taxon>Eukaryota</taxon>
        <taxon>Metazoa</taxon>
        <taxon>Spiralia</taxon>
        <taxon>Lophotrochozoa</taxon>
        <taxon>Mollusca</taxon>
        <taxon>Bivalvia</taxon>
        <taxon>Autobranchia</taxon>
        <taxon>Pteriomorphia</taxon>
        <taxon>Pectinida</taxon>
        <taxon>Pectinoidea</taxon>
        <taxon>Pectinidae</taxon>
        <taxon>Mizuhopecten</taxon>
    </lineage>
</organism>
<dbReference type="PROSITE" id="PS50026">
    <property type="entry name" value="EGF_3"/>
    <property type="match status" value="3"/>
</dbReference>
<dbReference type="InterPro" id="IPR013320">
    <property type="entry name" value="ConA-like_dom_sf"/>
</dbReference>
<dbReference type="PANTHER" id="PTHR15036:SF49">
    <property type="entry name" value="AXOTACTIN"/>
    <property type="match status" value="1"/>
</dbReference>
<proteinExistence type="predicted"/>
<feature type="region of interest" description="Disordered" evidence="4">
    <location>
        <begin position="36"/>
        <end position="63"/>
    </location>
</feature>
<keyword evidence="5" id="KW-0812">Transmembrane</keyword>
<feature type="domain" description="EGF-like" evidence="8">
    <location>
        <begin position="657"/>
        <end position="695"/>
    </location>
</feature>
<dbReference type="Gene3D" id="2.10.25.10">
    <property type="entry name" value="Laminin"/>
    <property type="match status" value="2"/>
</dbReference>
<feature type="domain" description="Laminin G" evidence="7">
    <location>
        <begin position="64"/>
        <end position="249"/>
    </location>
</feature>
<feature type="region of interest" description="Disordered" evidence="4">
    <location>
        <begin position="1784"/>
        <end position="1917"/>
    </location>
</feature>
<dbReference type="CDD" id="cd00110">
    <property type="entry name" value="LamG"/>
    <property type="match status" value="6"/>
</dbReference>
<dbReference type="InterPro" id="IPR050372">
    <property type="entry name" value="Neurexin-related_CASP"/>
</dbReference>
<dbReference type="InterPro" id="IPR001791">
    <property type="entry name" value="Laminin_G"/>
</dbReference>
<evidence type="ECO:0000256" key="6">
    <source>
        <dbReference type="SAM" id="SignalP"/>
    </source>
</evidence>